<dbReference type="Proteomes" id="UP000255423">
    <property type="component" value="Unassembled WGS sequence"/>
</dbReference>
<evidence type="ECO:0000313" key="2">
    <source>
        <dbReference type="Proteomes" id="UP000255423"/>
    </source>
</evidence>
<name>A0A380RWU2_FIBSU</name>
<evidence type="ECO:0000313" key="1">
    <source>
        <dbReference type="EMBL" id="SUQ19781.1"/>
    </source>
</evidence>
<dbReference type="RefSeq" id="WP_109572324.1">
    <property type="nucleotide sequence ID" value="NZ_UHJL01000001.1"/>
</dbReference>
<organism evidence="1 2">
    <name type="scientific">Fibrobacter succinogenes</name>
    <name type="common">Bacteroides succinogenes</name>
    <dbReference type="NCBI Taxonomy" id="833"/>
    <lineage>
        <taxon>Bacteria</taxon>
        <taxon>Pseudomonadati</taxon>
        <taxon>Fibrobacterota</taxon>
        <taxon>Fibrobacteria</taxon>
        <taxon>Fibrobacterales</taxon>
        <taxon>Fibrobacteraceae</taxon>
        <taxon>Fibrobacter</taxon>
    </lineage>
</organism>
<sequence length="301" mass="32709">MKKKLSICAAAFIALAMTGCDNGKTGTIEGEVRDAFTNKPLEMPTVGMDSTIYTTLSKKYEFNQELRKGKFKFVKVPVGAYKVYAGRSKYVKTRMKIETTEQNPNASLILYIYSAQVDPGLYQGTPEGPLKIDNKWVVYSTNCDESIAGYRLTMPQQQAGDAKASLADKIGVKKKGKKGKKAKKAAAPAAVASAVTNLPDPRVVDGKLEVFYHNSSSVSTAITAKTYPAVVAPIASHKDCKGFGAGETKGVFPVKDKATDLKVEYVAENLYKISGNLPKGKQIIQLSQDGKTLQTYYFEAK</sequence>
<reference evidence="1 2" key="1">
    <citation type="submission" date="2017-08" db="EMBL/GenBank/DDBJ databases">
        <authorList>
            <person name="de Groot N.N."/>
        </authorList>
    </citation>
    <scope>NUCLEOTIDE SEQUENCE [LARGE SCALE GENOMIC DNA]</scope>
    <source>
        <strain evidence="1 2">HM2</strain>
    </source>
</reference>
<proteinExistence type="predicted"/>
<protein>
    <recommendedName>
        <fullName evidence="3">Lipoprotein</fullName>
    </recommendedName>
</protein>
<dbReference type="EMBL" id="UHJL01000001">
    <property type="protein sequence ID" value="SUQ19781.1"/>
    <property type="molecule type" value="Genomic_DNA"/>
</dbReference>
<dbReference type="PROSITE" id="PS51257">
    <property type="entry name" value="PROKAR_LIPOPROTEIN"/>
    <property type="match status" value="1"/>
</dbReference>
<dbReference type="AlphaFoldDB" id="A0A380RWU2"/>
<accession>A0A380RWU2</accession>
<gene>
    <name evidence="1" type="ORF">SAMN05661053_1023</name>
</gene>
<evidence type="ECO:0008006" key="3">
    <source>
        <dbReference type="Google" id="ProtNLM"/>
    </source>
</evidence>